<dbReference type="AlphaFoldDB" id="A0A1W1ZLQ9"/>
<dbReference type="Gene3D" id="3.40.50.880">
    <property type="match status" value="1"/>
</dbReference>
<sequence>MKKVLLLLANGFEAYEASVFTDVLGWNEYEGDGTTQIVTCGMHKQLKSTWGFTVIPEIQVNTVDVSNYVALAIPGGFEEAGFYQDAYHEEFLSLIRQFDEAGKYIATICVGALPVGKSGVLTRRKGTTYHLNNQLRQKQLASYGVDIVNQPVVVDGNIITSSCPATALDVAFILLERLTSVENCQRVKSLMGFQDIE</sequence>
<reference evidence="2 3" key="1">
    <citation type="submission" date="2017-04" db="EMBL/GenBank/DDBJ databases">
        <authorList>
            <person name="Afonso C.L."/>
            <person name="Miller P.J."/>
            <person name="Scott M.A."/>
            <person name="Spackman E."/>
            <person name="Goraichik I."/>
            <person name="Dimitrov K.M."/>
            <person name="Suarez D.L."/>
            <person name="Swayne D.E."/>
        </authorList>
    </citation>
    <scope>NUCLEOTIDE SEQUENCE [LARGE SCALE GENOMIC DNA]</scope>
    <source>
        <strain evidence="2 3">DSM 5090</strain>
    </source>
</reference>
<dbReference type="GO" id="GO:0005737">
    <property type="term" value="C:cytoplasm"/>
    <property type="evidence" value="ECO:0007669"/>
    <property type="project" value="TreeGrafter"/>
</dbReference>
<dbReference type="CDD" id="cd03135">
    <property type="entry name" value="GATase1_DJ-1"/>
    <property type="match status" value="1"/>
</dbReference>
<dbReference type="EMBL" id="FWXI01000004">
    <property type="protein sequence ID" value="SMC49183.1"/>
    <property type="molecule type" value="Genomic_DNA"/>
</dbReference>
<organism evidence="2 3">
    <name type="scientific">Sporomusa malonica</name>
    <dbReference type="NCBI Taxonomy" id="112901"/>
    <lineage>
        <taxon>Bacteria</taxon>
        <taxon>Bacillati</taxon>
        <taxon>Bacillota</taxon>
        <taxon>Negativicutes</taxon>
        <taxon>Selenomonadales</taxon>
        <taxon>Sporomusaceae</taxon>
        <taxon>Sporomusa</taxon>
    </lineage>
</organism>
<dbReference type="STRING" id="112901.SAMN04488500_10438"/>
<dbReference type="RefSeq" id="WP_084574704.1">
    <property type="nucleotide sequence ID" value="NZ_CP155572.1"/>
</dbReference>
<dbReference type="Proteomes" id="UP000192738">
    <property type="component" value="Unassembled WGS sequence"/>
</dbReference>
<evidence type="ECO:0000313" key="2">
    <source>
        <dbReference type="EMBL" id="SMC49183.1"/>
    </source>
</evidence>
<evidence type="ECO:0000313" key="3">
    <source>
        <dbReference type="Proteomes" id="UP000192738"/>
    </source>
</evidence>
<accession>A0A1W1ZLQ9</accession>
<protein>
    <submittedName>
        <fullName evidence="2">4-methyl-5(B-hydroxyethyl)-thiazole monophosphate biosynthesis</fullName>
    </submittedName>
</protein>
<dbReference type="OrthoDB" id="9800516at2"/>
<dbReference type="PANTHER" id="PTHR48094:SF5">
    <property type="entry name" value="PROTEIN DJ-1 HOMOLOG"/>
    <property type="match status" value="1"/>
</dbReference>
<dbReference type="PANTHER" id="PTHR48094">
    <property type="entry name" value="PROTEIN/NUCLEIC ACID DEGLYCASE DJ-1-RELATED"/>
    <property type="match status" value="1"/>
</dbReference>
<gene>
    <name evidence="2" type="ORF">SAMN04488500_10438</name>
</gene>
<feature type="domain" description="DJ-1/PfpI" evidence="1">
    <location>
        <begin position="2"/>
        <end position="176"/>
    </location>
</feature>
<keyword evidence="3" id="KW-1185">Reference proteome</keyword>
<dbReference type="Pfam" id="PF01965">
    <property type="entry name" value="DJ-1_PfpI"/>
    <property type="match status" value="1"/>
</dbReference>
<dbReference type="InterPro" id="IPR050325">
    <property type="entry name" value="Prot/Nucl_acid_deglycase"/>
</dbReference>
<evidence type="ECO:0000259" key="1">
    <source>
        <dbReference type="Pfam" id="PF01965"/>
    </source>
</evidence>
<proteinExistence type="predicted"/>
<name>A0A1W1ZLQ9_9FIRM</name>
<dbReference type="InterPro" id="IPR029062">
    <property type="entry name" value="Class_I_gatase-like"/>
</dbReference>
<dbReference type="SUPFAM" id="SSF52317">
    <property type="entry name" value="Class I glutamine amidotransferase-like"/>
    <property type="match status" value="1"/>
</dbReference>
<dbReference type="InterPro" id="IPR002818">
    <property type="entry name" value="DJ-1/PfpI"/>
</dbReference>